<evidence type="ECO:0000259" key="1">
    <source>
        <dbReference type="SMART" id="SM00901"/>
    </source>
</evidence>
<dbReference type="Pfam" id="PF08867">
    <property type="entry name" value="FRG"/>
    <property type="match status" value="1"/>
</dbReference>
<evidence type="ECO:0000313" key="3">
    <source>
        <dbReference type="Proteomes" id="UP000001317"/>
    </source>
</evidence>
<keyword evidence="3" id="KW-1185">Reference proteome</keyword>
<feature type="domain" description="FRG" evidence="1">
    <location>
        <begin position="54"/>
        <end position="154"/>
    </location>
</feature>
<name>B0TUL7_SHEHH</name>
<proteinExistence type="predicted"/>
<gene>
    <name evidence="2" type="ordered locus">Shal_2186</name>
</gene>
<sequence>MDVASAKSNKRFVPCRQRNTQILRRYVLRGIRQIEMQEVTVQTLEQYLAQFNTLEETEIYRGIGDVANFKLVPAAGRFGIGDPQVQLSFEKQLLRDFKRSAPLYSRSAPKNDFEWLFLAQHHGLPTRLLDWTFNPLVALFFAVENSIQADAAVYCSYQSRLINHETMTAWGDPLAITELMEVVPTHDHIRYRNQNGLFTIQPNPNEEDLSRVTKRINIPHTAKASIRWKLRKIGVGRAFLFNDLDSLSYDIVKMNVSKFMPHVNTSK</sequence>
<organism evidence="2 3">
    <name type="scientific">Shewanella halifaxensis (strain HAW-EB4)</name>
    <dbReference type="NCBI Taxonomy" id="458817"/>
    <lineage>
        <taxon>Bacteria</taxon>
        <taxon>Pseudomonadati</taxon>
        <taxon>Pseudomonadota</taxon>
        <taxon>Gammaproteobacteria</taxon>
        <taxon>Alteromonadales</taxon>
        <taxon>Shewanellaceae</taxon>
        <taxon>Shewanella</taxon>
    </lineage>
</organism>
<reference evidence="2" key="1">
    <citation type="submission" date="2008-01" db="EMBL/GenBank/DDBJ databases">
        <title>Complete sequence of Shewanella halifaxensis HAW-EB4.</title>
        <authorList>
            <consortium name="US DOE Joint Genome Institute"/>
            <person name="Copeland A."/>
            <person name="Lucas S."/>
            <person name="Lapidus A."/>
            <person name="Glavina del Rio T."/>
            <person name="Dalin E."/>
            <person name="Tice H."/>
            <person name="Bruce D."/>
            <person name="Goodwin L."/>
            <person name="Pitluck S."/>
            <person name="Sims D."/>
            <person name="Brettin T."/>
            <person name="Detter J.C."/>
            <person name="Han C."/>
            <person name="Kuske C.R."/>
            <person name="Schmutz J."/>
            <person name="Larimer F."/>
            <person name="Land M."/>
            <person name="Hauser L."/>
            <person name="Kyrpides N."/>
            <person name="Kim E."/>
            <person name="Zhao J.-S."/>
            <person name="Richardson P."/>
        </authorList>
    </citation>
    <scope>NUCLEOTIDE SEQUENCE [LARGE SCALE GENOMIC DNA]</scope>
    <source>
        <strain evidence="2">HAW-EB4</strain>
    </source>
</reference>
<dbReference type="AlphaFoldDB" id="B0TUL7"/>
<dbReference type="KEGG" id="shl:Shal_2186"/>
<evidence type="ECO:0000313" key="2">
    <source>
        <dbReference type="EMBL" id="ABZ76745.1"/>
    </source>
</evidence>
<dbReference type="STRING" id="458817.Shal_2186"/>
<dbReference type="Proteomes" id="UP000001317">
    <property type="component" value="Chromosome"/>
</dbReference>
<dbReference type="eggNOG" id="ENOG502Z9DH">
    <property type="taxonomic scope" value="Bacteria"/>
</dbReference>
<dbReference type="SMART" id="SM00901">
    <property type="entry name" value="FRG"/>
    <property type="match status" value="1"/>
</dbReference>
<protein>
    <submittedName>
        <fullName evidence="2">FRG domain protein</fullName>
    </submittedName>
</protein>
<dbReference type="EMBL" id="CP000931">
    <property type="protein sequence ID" value="ABZ76745.1"/>
    <property type="molecule type" value="Genomic_DNA"/>
</dbReference>
<dbReference type="InterPro" id="IPR014966">
    <property type="entry name" value="FRG-dom"/>
</dbReference>
<dbReference type="OrthoDB" id="9816036at2"/>
<dbReference type="HOGENOM" id="CLU_050026_1_0_6"/>
<accession>B0TUL7</accession>